<evidence type="ECO:0000259" key="1">
    <source>
        <dbReference type="Pfam" id="PF01243"/>
    </source>
</evidence>
<dbReference type="InterPro" id="IPR012349">
    <property type="entry name" value="Split_barrel_FMN-bd"/>
</dbReference>
<evidence type="ECO:0000313" key="2">
    <source>
        <dbReference type="EMBL" id="MPV86870.1"/>
    </source>
</evidence>
<dbReference type="RefSeq" id="WP_152810860.1">
    <property type="nucleotide sequence ID" value="NZ_WHNW01000013.1"/>
</dbReference>
<organism evidence="2 3">
    <name type="scientific">Ostreibacterium oceani</name>
    <dbReference type="NCBI Taxonomy" id="2654998"/>
    <lineage>
        <taxon>Bacteria</taxon>
        <taxon>Pseudomonadati</taxon>
        <taxon>Pseudomonadota</taxon>
        <taxon>Gammaproteobacteria</taxon>
        <taxon>Cardiobacteriales</taxon>
        <taxon>Ostreibacteriaceae</taxon>
        <taxon>Ostreibacterium</taxon>
    </lineage>
</organism>
<proteinExistence type="predicted"/>
<comment type="caution">
    <text evidence="2">The sequence shown here is derived from an EMBL/GenBank/DDBJ whole genome shotgun (WGS) entry which is preliminary data.</text>
</comment>
<evidence type="ECO:0000313" key="3">
    <source>
        <dbReference type="Proteomes" id="UP000471298"/>
    </source>
</evidence>
<accession>A0A6N7EZ90</accession>
<dbReference type="Gene3D" id="2.30.110.10">
    <property type="entry name" value="Electron Transport, Fmn-binding Protein, Chain A"/>
    <property type="match status" value="1"/>
</dbReference>
<dbReference type="InParanoid" id="A0A6N7EZ90"/>
<dbReference type="PANTHER" id="PTHR40660">
    <property type="entry name" value="5'-PHOSPHATE OXIDASE PUTATIVE DOMAIN-CONTAINING PROTEIN-RELATED"/>
    <property type="match status" value="1"/>
</dbReference>
<dbReference type="EMBL" id="WHNW01000013">
    <property type="protein sequence ID" value="MPV86870.1"/>
    <property type="molecule type" value="Genomic_DNA"/>
</dbReference>
<dbReference type="PANTHER" id="PTHR40660:SF1">
    <property type="entry name" value="5'-PHOSPHATE OXIDASE PUTATIVE DOMAIN-CONTAINING PROTEIN-RELATED"/>
    <property type="match status" value="1"/>
</dbReference>
<dbReference type="Proteomes" id="UP000471298">
    <property type="component" value="Unassembled WGS sequence"/>
</dbReference>
<dbReference type="InterPro" id="IPR011576">
    <property type="entry name" value="Pyridox_Oxase_N"/>
</dbReference>
<reference evidence="2 3" key="1">
    <citation type="submission" date="2019-10" db="EMBL/GenBank/DDBJ databases">
        <title>Cardiobacteriales fam. a chemoheterotrophic member of the order Cardiobacteriales, and proposal of Cardiobacteriales fam. nov.</title>
        <authorList>
            <person name="Wang C."/>
        </authorList>
    </citation>
    <scope>NUCLEOTIDE SEQUENCE [LARGE SCALE GENOMIC DNA]</scope>
    <source>
        <strain evidence="2 3">ML27</strain>
    </source>
</reference>
<dbReference type="SUPFAM" id="SSF50475">
    <property type="entry name" value="FMN-binding split barrel"/>
    <property type="match status" value="1"/>
</dbReference>
<feature type="domain" description="Pyridoxamine 5'-phosphate oxidase N-terminal" evidence="1">
    <location>
        <begin position="2"/>
        <end position="93"/>
    </location>
</feature>
<sequence>MLTDQVKNMINRSVLCWLATSHDNQPNVSPKEIFTYHDDRLIIANIASPQSVNNIQQNNAVCVSFIDILSQKGYKVTGTAQIIMPNDNAFTPLHSVFSPMVQDKFTILSMIDITPTAIYPILAPSYTYYPDTSEIAMIEQAKAAYFKHDN</sequence>
<name>A0A6N7EZ90_9GAMM</name>
<dbReference type="AlphaFoldDB" id="A0A6N7EZ90"/>
<dbReference type="Pfam" id="PF01243">
    <property type="entry name" value="PNPOx_N"/>
    <property type="match status" value="1"/>
</dbReference>
<gene>
    <name evidence="2" type="ORF">GCU85_09045</name>
</gene>
<keyword evidence="3" id="KW-1185">Reference proteome</keyword>
<protein>
    <submittedName>
        <fullName evidence="2">Pyridoxamine 5'-phosphate oxidase family protein</fullName>
    </submittedName>
</protein>